<dbReference type="STRING" id="351605.Gura_3864"/>
<dbReference type="HOGENOM" id="CLU_2316311_0_0_7"/>
<evidence type="ECO:0000313" key="1">
    <source>
        <dbReference type="EMBL" id="ABQ28014.1"/>
    </source>
</evidence>
<proteinExistence type="predicted"/>
<evidence type="ECO:0000313" key="2">
    <source>
        <dbReference type="Proteomes" id="UP000006695"/>
    </source>
</evidence>
<dbReference type="KEGG" id="gur:Gura_3864"/>
<name>A5G896_GEOUR</name>
<dbReference type="InterPro" id="IPR019239">
    <property type="entry name" value="VapB_antitoxin"/>
</dbReference>
<gene>
    <name evidence="1" type="ordered locus">Gura_3864</name>
</gene>
<dbReference type="AlphaFoldDB" id="A5G896"/>
<organism evidence="1 2">
    <name type="scientific">Geotalea uraniireducens (strain Rf4)</name>
    <name type="common">Geobacter uraniireducens</name>
    <dbReference type="NCBI Taxonomy" id="351605"/>
    <lineage>
        <taxon>Bacteria</taxon>
        <taxon>Pseudomonadati</taxon>
        <taxon>Thermodesulfobacteriota</taxon>
        <taxon>Desulfuromonadia</taxon>
        <taxon>Geobacterales</taxon>
        <taxon>Geobacteraceae</taxon>
        <taxon>Geotalea</taxon>
    </lineage>
</organism>
<accession>A5G896</accession>
<keyword evidence="2" id="KW-1185">Reference proteome</keyword>
<sequence length="99" mass="11172">MRKCSTICCNIKILTKAYIKYILRCIKHAYRGMFMRTTLNIEDALLEKAAKLTGITEKTSLVRLGLQALIAKESSKRLAGLGGTEKNLKMIPRRRTEGI</sequence>
<protein>
    <recommendedName>
        <fullName evidence="3">Antitoxin VapB32</fullName>
    </recommendedName>
</protein>
<dbReference type="Proteomes" id="UP000006695">
    <property type="component" value="Chromosome"/>
</dbReference>
<dbReference type="EMBL" id="CP000698">
    <property type="protein sequence ID" value="ABQ28014.1"/>
    <property type="molecule type" value="Genomic_DNA"/>
</dbReference>
<reference evidence="1 2" key="1">
    <citation type="submission" date="2007-05" db="EMBL/GenBank/DDBJ databases">
        <title>Complete sequence of Geobacter uraniireducens Rf4.</title>
        <authorList>
            <consortium name="US DOE Joint Genome Institute"/>
            <person name="Copeland A."/>
            <person name="Lucas S."/>
            <person name="Lapidus A."/>
            <person name="Barry K."/>
            <person name="Detter J.C."/>
            <person name="Glavina del Rio T."/>
            <person name="Hammon N."/>
            <person name="Israni S."/>
            <person name="Dalin E."/>
            <person name="Tice H."/>
            <person name="Pitluck S."/>
            <person name="Chertkov O."/>
            <person name="Brettin T."/>
            <person name="Bruce D."/>
            <person name="Han C."/>
            <person name="Schmutz J."/>
            <person name="Larimer F."/>
            <person name="Land M."/>
            <person name="Hauser L."/>
            <person name="Kyrpides N."/>
            <person name="Mikhailova N."/>
            <person name="Shelobolina E."/>
            <person name="Aklujkar M."/>
            <person name="Lovley D."/>
            <person name="Richardson P."/>
        </authorList>
    </citation>
    <scope>NUCLEOTIDE SEQUENCE [LARGE SCALE GENOMIC DNA]</scope>
    <source>
        <strain evidence="1 2">Rf4</strain>
    </source>
</reference>
<dbReference type="Pfam" id="PF09957">
    <property type="entry name" value="VapB_antitoxin"/>
    <property type="match status" value="1"/>
</dbReference>
<evidence type="ECO:0008006" key="3">
    <source>
        <dbReference type="Google" id="ProtNLM"/>
    </source>
</evidence>